<dbReference type="RefSeq" id="WP_092692096.1">
    <property type="nucleotide sequence ID" value="NZ_FNBK01000008.1"/>
</dbReference>
<feature type="transmembrane region" description="Helical" evidence="6">
    <location>
        <begin position="139"/>
        <end position="167"/>
    </location>
</feature>
<dbReference type="OrthoDB" id="177395at2157"/>
<evidence type="ECO:0000256" key="3">
    <source>
        <dbReference type="ARBA" id="ARBA00022692"/>
    </source>
</evidence>
<feature type="transmembrane region" description="Helical" evidence="6">
    <location>
        <begin position="104"/>
        <end position="127"/>
    </location>
</feature>
<feature type="transmembrane region" description="Helical" evidence="6">
    <location>
        <begin position="234"/>
        <end position="252"/>
    </location>
</feature>
<dbReference type="PANTHER" id="PTHR33452">
    <property type="entry name" value="OXIDOREDUCTASE CATD-RELATED"/>
    <property type="match status" value="1"/>
</dbReference>
<feature type="transmembrane region" description="Helical" evidence="6">
    <location>
        <begin position="12"/>
        <end position="29"/>
    </location>
</feature>
<evidence type="ECO:0000313" key="7">
    <source>
        <dbReference type="EMBL" id="SDF63641.1"/>
    </source>
</evidence>
<dbReference type="AlphaFoldDB" id="A0A1G7MPL4"/>
<evidence type="ECO:0000313" key="8">
    <source>
        <dbReference type="Proteomes" id="UP000199076"/>
    </source>
</evidence>
<feature type="transmembrane region" description="Helical" evidence="6">
    <location>
        <begin position="326"/>
        <end position="349"/>
    </location>
</feature>
<sequence>MTDVTSGTRSSLLSGSLAVCGALCVAIVASGTARAHVRYVAEGDGTPTDPVEFAVQVLSEPANAALFGGTALVGAAGLLGYVWVRPTIPDLDVLRETLAGYGDLVPWMLRLSMGLPLVGAGFVGYYFSPAVDGQPSLLLLGLGFLLLFGLATRAVAAVALVAYLAGLARWPELLLAMEYVPGLVAIVLVGGGRPSADHMLGAVASASGTYYGRVDPVHRIAGRFQALIEPYTRYAPTVIRVGLGVVFVYLGLVEKLLQPGRTLGVVAKYDLTAVIPVDPGAWVLGAGLAEIALGVLLIAGLLTRGVAAAAFVVFTLTLFGISDDPILAHITMFGLASAVFTMGSGPLALDRVLADTDSEAGRPSLGEREVADD</sequence>
<accession>A0A1G7MPL4</accession>
<feature type="transmembrane region" description="Helical" evidence="6">
    <location>
        <begin position="64"/>
        <end position="84"/>
    </location>
</feature>
<feature type="transmembrane region" description="Helical" evidence="6">
    <location>
        <begin position="173"/>
        <end position="191"/>
    </location>
</feature>
<dbReference type="InterPro" id="IPR051907">
    <property type="entry name" value="DoxX-like_oxidoreductase"/>
</dbReference>
<dbReference type="InterPro" id="IPR032808">
    <property type="entry name" value="DoxX"/>
</dbReference>
<comment type="subcellular location">
    <subcellularLocation>
        <location evidence="1">Cell membrane</location>
        <topology evidence="1">Multi-pass membrane protein</topology>
    </subcellularLocation>
</comment>
<evidence type="ECO:0000256" key="6">
    <source>
        <dbReference type="SAM" id="Phobius"/>
    </source>
</evidence>
<evidence type="ECO:0000256" key="2">
    <source>
        <dbReference type="ARBA" id="ARBA00022475"/>
    </source>
</evidence>
<evidence type="ECO:0000256" key="4">
    <source>
        <dbReference type="ARBA" id="ARBA00022989"/>
    </source>
</evidence>
<evidence type="ECO:0000256" key="1">
    <source>
        <dbReference type="ARBA" id="ARBA00004651"/>
    </source>
</evidence>
<keyword evidence="5 6" id="KW-0472">Membrane</keyword>
<dbReference type="Pfam" id="PF07681">
    <property type="entry name" value="DoxX"/>
    <property type="match status" value="1"/>
</dbReference>
<keyword evidence="4 6" id="KW-1133">Transmembrane helix</keyword>
<proteinExistence type="predicted"/>
<organism evidence="7 8">
    <name type="scientific">Halorientalis regularis</name>
    <dbReference type="NCBI Taxonomy" id="660518"/>
    <lineage>
        <taxon>Archaea</taxon>
        <taxon>Methanobacteriati</taxon>
        <taxon>Methanobacteriota</taxon>
        <taxon>Stenosarchaea group</taxon>
        <taxon>Halobacteria</taxon>
        <taxon>Halobacteriales</taxon>
        <taxon>Haloarculaceae</taxon>
        <taxon>Halorientalis</taxon>
    </lineage>
</organism>
<evidence type="ECO:0000256" key="5">
    <source>
        <dbReference type="ARBA" id="ARBA00023136"/>
    </source>
</evidence>
<dbReference type="EMBL" id="FNBK01000008">
    <property type="protein sequence ID" value="SDF63641.1"/>
    <property type="molecule type" value="Genomic_DNA"/>
</dbReference>
<dbReference type="GO" id="GO:0005886">
    <property type="term" value="C:plasma membrane"/>
    <property type="evidence" value="ECO:0007669"/>
    <property type="project" value="UniProtKB-SubCell"/>
</dbReference>
<gene>
    <name evidence="7" type="ORF">SAMN05216218_10821</name>
</gene>
<dbReference type="PANTHER" id="PTHR33452:SF1">
    <property type="entry name" value="INNER MEMBRANE PROTEIN YPHA-RELATED"/>
    <property type="match status" value="1"/>
</dbReference>
<keyword evidence="8" id="KW-1185">Reference proteome</keyword>
<name>A0A1G7MPL4_9EURY</name>
<dbReference type="STRING" id="660518.SAMN05216218_10821"/>
<dbReference type="Proteomes" id="UP000199076">
    <property type="component" value="Unassembled WGS sequence"/>
</dbReference>
<reference evidence="8" key="1">
    <citation type="submission" date="2016-10" db="EMBL/GenBank/DDBJ databases">
        <authorList>
            <person name="Varghese N."/>
            <person name="Submissions S."/>
        </authorList>
    </citation>
    <scope>NUCLEOTIDE SEQUENCE [LARGE SCALE GENOMIC DNA]</scope>
    <source>
        <strain evidence="8">IBRC-M 10760</strain>
    </source>
</reference>
<keyword evidence="3 6" id="KW-0812">Transmembrane</keyword>
<keyword evidence="2" id="KW-1003">Cell membrane</keyword>
<feature type="transmembrane region" description="Helical" evidence="6">
    <location>
        <begin position="291"/>
        <end position="319"/>
    </location>
</feature>
<protein>
    <submittedName>
        <fullName evidence="7">Uncharacterized membrane protein YphA, DoxX/SURF4 family</fullName>
    </submittedName>
</protein>